<dbReference type="Proteomes" id="UP000824125">
    <property type="component" value="Unassembled WGS sequence"/>
</dbReference>
<dbReference type="AlphaFoldDB" id="A0A9D1MV60"/>
<accession>A0A9D1MV60</accession>
<evidence type="ECO:0000313" key="1">
    <source>
        <dbReference type="EMBL" id="HIU69177.1"/>
    </source>
</evidence>
<organism evidence="1 2">
    <name type="scientific">Candidatus Scybalenecus merdavium</name>
    <dbReference type="NCBI Taxonomy" id="2840939"/>
    <lineage>
        <taxon>Bacteria</taxon>
        <taxon>Bacillati</taxon>
        <taxon>Bacillota</taxon>
        <taxon>Clostridia</taxon>
        <taxon>Eubacteriales</taxon>
        <taxon>Oscillospiraceae</taxon>
        <taxon>Oscillospiraceae incertae sedis</taxon>
        <taxon>Candidatus Scybalenecus</taxon>
    </lineage>
</organism>
<comment type="caution">
    <text evidence="1">The sequence shown here is derived from an EMBL/GenBank/DDBJ whole genome shotgun (WGS) entry which is preliminary data.</text>
</comment>
<dbReference type="EMBL" id="DVNM01000023">
    <property type="protein sequence ID" value="HIU69177.1"/>
    <property type="molecule type" value="Genomic_DNA"/>
</dbReference>
<gene>
    <name evidence="1" type="ORF">IAD23_04390</name>
</gene>
<name>A0A9D1MV60_9FIRM</name>
<sequence length="96" mass="10605">MAESKDSTLMYKGRPLVRCGDTVFYGNPDEPYMIKLTVNSKKALKDISLSESVGVFLLEADPSKANGYSVSKKSEKNGIFNALDLGEVWLTRALKK</sequence>
<evidence type="ECO:0000313" key="2">
    <source>
        <dbReference type="Proteomes" id="UP000824125"/>
    </source>
</evidence>
<protein>
    <submittedName>
        <fullName evidence="1">Uncharacterized protein</fullName>
    </submittedName>
</protein>
<reference evidence="1" key="2">
    <citation type="journal article" date="2021" name="PeerJ">
        <title>Extensive microbial diversity within the chicken gut microbiome revealed by metagenomics and culture.</title>
        <authorList>
            <person name="Gilroy R."/>
            <person name="Ravi A."/>
            <person name="Getino M."/>
            <person name="Pursley I."/>
            <person name="Horton D.L."/>
            <person name="Alikhan N.F."/>
            <person name="Baker D."/>
            <person name="Gharbi K."/>
            <person name="Hall N."/>
            <person name="Watson M."/>
            <person name="Adriaenssens E.M."/>
            <person name="Foster-Nyarko E."/>
            <person name="Jarju S."/>
            <person name="Secka A."/>
            <person name="Antonio M."/>
            <person name="Oren A."/>
            <person name="Chaudhuri R.R."/>
            <person name="La Ragione R."/>
            <person name="Hildebrand F."/>
            <person name="Pallen M.J."/>
        </authorList>
    </citation>
    <scope>NUCLEOTIDE SEQUENCE</scope>
    <source>
        <strain evidence="1">CHK176-6737</strain>
    </source>
</reference>
<reference evidence="1" key="1">
    <citation type="submission" date="2020-10" db="EMBL/GenBank/DDBJ databases">
        <authorList>
            <person name="Gilroy R."/>
        </authorList>
    </citation>
    <scope>NUCLEOTIDE SEQUENCE</scope>
    <source>
        <strain evidence="1">CHK176-6737</strain>
    </source>
</reference>
<proteinExistence type="predicted"/>